<dbReference type="InterPro" id="IPR011761">
    <property type="entry name" value="ATP-grasp"/>
</dbReference>
<evidence type="ECO:0000313" key="8">
    <source>
        <dbReference type="Proteomes" id="UP000231493"/>
    </source>
</evidence>
<sequence length="226" mass="25580">MHKIIEKAKKEKRSLLETEAKELLREYGISVPDFKLIKSEDEIVGLAKEINFPIVMKIVSPDIIHKTEAGGVKVGIKDEKEAKAAYQDIIYKVKKYKKEAKISGIIAYSMIPQGTEIIIGIMKDPHFGPVIMFGLGGIFVEILKDISFRILPLEERDAEEMISEIKGYQILKGIRGETPKDVKSIRDVLMKISQLVMDNPEIKEIDLNPVFLFNQGLQVVDARMIL</sequence>
<keyword evidence="3 5" id="KW-0067">ATP-binding</keyword>
<keyword evidence="1" id="KW-0436">Ligase</keyword>
<organism evidence="7 8">
    <name type="scientific">Candidatus Infernicultor aquiphilus</name>
    <dbReference type="NCBI Taxonomy" id="1805029"/>
    <lineage>
        <taxon>Bacteria</taxon>
        <taxon>Pseudomonadati</taxon>
        <taxon>Atribacterota</taxon>
        <taxon>Candidatus Phoenicimicrobiia</taxon>
        <taxon>Candidatus Pheonicimicrobiales</taxon>
        <taxon>Candidatus Phoenicimicrobiaceae</taxon>
        <taxon>Candidatus Infernicultor</taxon>
    </lineage>
</organism>
<accession>A0A2M7K895</accession>
<feature type="domain" description="ATP-grasp" evidence="6">
    <location>
        <begin position="21"/>
        <end position="57"/>
    </location>
</feature>
<dbReference type="Gene3D" id="3.30.470.20">
    <property type="entry name" value="ATP-grasp fold, B domain"/>
    <property type="match status" value="1"/>
</dbReference>
<dbReference type="AlphaFoldDB" id="A0A2M7K895"/>
<evidence type="ECO:0000256" key="3">
    <source>
        <dbReference type="ARBA" id="ARBA00022840"/>
    </source>
</evidence>
<evidence type="ECO:0000259" key="6">
    <source>
        <dbReference type="PROSITE" id="PS50975"/>
    </source>
</evidence>
<dbReference type="InterPro" id="IPR051538">
    <property type="entry name" value="Acyl-CoA_Synth/Transferase"/>
</dbReference>
<dbReference type="PROSITE" id="PS50975">
    <property type="entry name" value="ATP_GRASP"/>
    <property type="match status" value="1"/>
</dbReference>
<dbReference type="Proteomes" id="UP000231493">
    <property type="component" value="Unassembled WGS sequence"/>
</dbReference>
<evidence type="ECO:0000256" key="5">
    <source>
        <dbReference type="PROSITE-ProRule" id="PRU00409"/>
    </source>
</evidence>
<keyword evidence="2 5" id="KW-0547">Nucleotide-binding</keyword>
<dbReference type="FunFam" id="3.30.1490.20:FF:000020">
    <property type="entry name" value="Protein lysine acetyltransferase"/>
    <property type="match status" value="1"/>
</dbReference>
<proteinExistence type="inferred from homology"/>
<dbReference type="GO" id="GO:0005524">
    <property type="term" value="F:ATP binding"/>
    <property type="evidence" value="ECO:0007669"/>
    <property type="project" value="UniProtKB-UniRule"/>
</dbReference>
<dbReference type="PANTHER" id="PTHR43334:SF1">
    <property type="entry name" value="3-HYDROXYPROPIONATE--COA LIGASE [ADP-FORMING]"/>
    <property type="match status" value="1"/>
</dbReference>
<evidence type="ECO:0000313" key="7">
    <source>
        <dbReference type="EMBL" id="PIX34356.1"/>
    </source>
</evidence>
<dbReference type="GO" id="GO:0046872">
    <property type="term" value="F:metal ion binding"/>
    <property type="evidence" value="ECO:0007669"/>
    <property type="project" value="InterPro"/>
</dbReference>
<dbReference type="SUPFAM" id="SSF56059">
    <property type="entry name" value="Glutathione synthetase ATP-binding domain-like"/>
    <property type="match status" value="1"/>
</dbReference>
<evidence type="ECO:0000256" key="4">
    <source>
        <dbReference type="ARBA" id="ARBA00060888"/>
    </source>
</evidence>
<comment type="similarity">
    <text evidence="4">In the N-terminal section; belongs to the acetate CoA ligase alpha subunit family.</text>
</comment>
<dbReference type="EMBL" id="PFIP01000081">
    <property type="protein sequence ID" value="PIX34356.1"/>
    <property type="molecule type" value="Genomic_DNA"/>
</dbReference>
<dbReference type="GO" id="GO:0016874">
    <property type="term" value="F:ligase activity"/>
    <property type="evidence" value="ECO:0007669"/>
    <property type="project" value="UniProtKB-KW"/>
</dbReference>
<protein>
    <submittedName>
        <fullName evidence="7">Acetyl-CoA synthetase</fullName>
    </submittedName>
</protein>
<dbReference type="Gene3D" id="3.30.1490.20">
    <property type="entry name" value="ATP-grasp fold, A domain"/>
    <property type="match status" value="1"/>
</dbReference>
<gene>
    <name evidence="7" type="ORF">COZ58_04245</name>
</gene>
<dbReference type="Pfam" id="PF13549">
    <property type="entry name" value="ATP-grasp_5"/>
    <property type="match status" value="1"/>
</dbReference>
<comment type="caution">
    <text evidence="7">The sequence shown here is derived from an EMBL/GenBank/DDBJ whole genome shotgun (WGS) entry which is preliminary data.</text>
</comment>
<dbReference type="PANTHER" id="PTHR43334">
    <property type="entry name" value="ACETATE--COA LIGASE [ADP-FORMING]"/>
    <property type="match status" value="1"/>
</dbReference>
<evidence type="ECO:0000256" key="1">
    <source>
        <dbReference type="ARBA" id="ARBA00022598"/>
    </source>
</evidence>
<reference evidence="8" key="1">
    <citation type="submission" date="2017-09" db="EMBL/GenBank/DDBJ databases">
        <title>Depth-based differentiation of microbial function through sediment-hosted aquifers and enrichment of novel symbionts in the deep terrestrial subsurface.</title>
        <authorList>
            <person name="Probst A.J."/>
            <person name="Ladd B."/>
            <person name="Jarett J.K."/>
            <person name="Geller-Mcgrath D.E."/>
            <person name="Sieber C.M."/>
            <person name="Emerson J.B."/>
            <person name="Anantharaman K."/>
            <person name="Thomas B.C."/>
            <person name="Malmstrom R."/>
            <person name="Stieglmeier M."/>
            <person name="Klingl A."/>
            <person name="Woyke T."/>
            <person name="Ryan C.M."/>
            <person name="Banfield J.F."/>
        </authorList>
    </citation>
    <scope>NUCLEOTIDE SEQUENCE [LARGE SCALE GENOMIC DNA]</scope>
</reference>
<evidence type="ECO:0000256" key="2">
    <source>
        <dbReference type="ARBA" id="ARBA00022741"/>
    </source>
</evidence>
<dbReference type="InterPro" id="IPR013815">
    <property type="entry name" value="ATP_grasp_subdomain_1"/>
</dbReference>
<name>A0A2M7K895_9BACT</name>